<dbReference type="GO" id="GO:0005840">
    <property type="term" value="C:ribosome"/>
    <property type="evidence" value="ECO:0007669"/>
    <property type="project" value="UniProtKB-KW"/>
</dbReference>
<name>A0AA49K0B0_9BACT</name>
<dbReference type="Pfam" id="PF06325">
    <property type="entry name" value="PrmA"/>
    <property type="match status" value="1"/>
</dbReference>
<protein>
    <submittedName>
        <fullName evidence="7">50S ribosomal protein L11 methyltransferase</fullName>
    </submittedName>
</protein>
<keyword evidence="5" id="KW-0949">S-adenosyl-L-methionine</keyword>
<gene>
    <name evidence="6" type="ORF">Strain138_001723</name>
    <name evidence="7" type="ORF">Strain318_001722</name>
</gene>
<dbReference type="EMBL" id="CP130612">
    <property type="protein sequence ID" value="WKW12432.1"/>
    <property type="molecule type" value="Genomic_DNA"/>
</dbReference>
<dbReference type="InterPro" id="IPR004498">
    <property type="entry name" value="Ribosomal_PrmA_MeTrfase"/>
</dbReference>
<keyword evidence="7" id="KW-0689">Ribosomal protein</keyword>
<dbReference type="Proteomes" id="UP001229955">
    <property type="component" value="Chromosome"/>
</dbReference>
<evidence type="ECO:0000313" key="6">
    <source>
        <dbReference type="EMBL" id="WKW12432.1"/>
    </source>
</evidence>
<dbReference type="InterPro" id="IPR029063">
    <property type="entry name" value="SAM-dependent_MTases_sf"/>
</dbReference>
<dbReference type="PIRSF" id="PIRSF000401">
    <property type="entry name" value="RPL11_MTase"/>
    <property type="match status" value="1"/>
</dbReference>
<evidence type="ECO:0000256" key="1">
    <source>
        <dbReference type="ARBA" id="ARBA00009741"/>
    </source>
</evidence>
<keyword evidence="4" id="KW-0808">Transferase</keyword>
<organism evidence="7 8">
    <name type="scientific">Pseudogemmatithrix spongiicola</name>
    <dbReference type="NCBI Taxonomy" id="3062599"/>
    <lineage>
        <taxon>Bacteria</taxon>
        <taxon>Pseudomonadati</taxon>
        <taxon>Gemmatimonadota</taxon>
        <taxon>Gemmatimonadia</taxon>
        <taxon>Gemmatimonadales</taxon>
        <taxon>Gemmatimonadaceae</taxon>
        <taxon>Pseudogemmatithrix</taxon>
    </lineage>
</organism>
<evidence type="ECO:0000256" key="3">
    <source>
        <dbReference type="ARBA" id="ARBA00022603"/>
    </source>
</evidence>
<dbReference type="InterPro" id="IPR050078">
    <property type="entry name" value="Ribosomal_L11_MeTrfase_PrmA"/>
</dbReference>
<evidence type="ECO:0000313" key="7">
    <source>
        <dbReference type="EMBL" id="WKW15339.1"/>
    </source>
</evidence>
<dbReference type="GO" id="GO:0008276">
    <property type="term" value="F:protein methyltransferase activity"/>
    <property type="evidence" value="ECO:0007669"/>
    <property type="project" value="InterPro"/>
</dbReference>
<dbReference type="CDD" id="cd02440">
    <property type="entry name" value="AdoMet_MTases"/>
    <property type="match status" value="1"/>
</dbReference>
<comment type="similarity">
    <text evidence="1">Belongs to the methyltransferase superfamily. PrmA family.</text>
</comment>
<dbReference type="Gene3D" id="3.40.50.150">
    <property type="entry name" value="Vaccinia Virus protein VP39"/>
    <property type="match status" value="1"/>
</dbReference>
<proteinExistence type="inferred from homology"/>
<evidence type="ECO:0000256" key="4">
    <source>
        <dbReference type="ARBA" id="ARBA00022679"/>
    </source>
</evidence>
<dbReference type="PANTHER" id="PTHR43648">
    <property type="entry name" value="ELECTRON TRANSFER FLAVOPROTEIN BETA SUBUNIT LYSINE METHYLTRANSFERASE"/>
    <property type="match status" value="1"/>
</dbReference>
<accession>A0AA49Q519</accession>
<dbReference type="EMBL" id="CP130613">
    <property type="protein sequence ID" value="WKW15339.1"/>
    <property type="molecule type" value="Genomic_DNA"/>
</dbReference>
<dbReference type="RefSeq" id="WP_367885309.1">
    <property type="nucleotide sequence ID" value="NZ_CP130612.1"/>
</dbReference>
<reference evidence="7" key="1">
    <citation type="submission" date="2023-07" db="EMBL/GenBank/DDBJ databases">
        <authorList>
            <person name="Haufschild T."/>
            <person name="Kallscheuer N."/>
            <person name="Hammer J."/>
            <person name="Kohn T."/>
            <person name="Kabuu M."/>
            <person name="Jogler M."/>
            <person name="Wohfarth N."/>
            <person name="Heuer A."/>
            <person name="Rohde M."/>
            <person name="van Teeseling M.C.F."/>
            <person name="Jogler C."/>
        </authorList>
    </citation>
    <scope>NUCLEOTIDE SEQUENCE</scope>
    <source>
        <strain evidence="6">Strain 138</strain>
        <strain evidence="7">Strain 318</strain>
    </source>
</reference>
<dbReference type="KEGG" id="pspc:Strain318_001722"/>
<keyword evidence="8" id="KW-1185">Reference proteome</keyword>
<keyword evidence="7" id="KW-0687">Ribonucleoprotein</keyword>
<keyword evidence="3 7" id="KW-0489">Methyltransferase</keyword>
<dbReference type="PANTHER" id="PTHR43648:SF1">
    <property type="entry name" value="ELECTRON TRANSFER FLAVOPROTEIN BETA SUBUNIT LYSINE METHYLTRANSFERASE"/>
    <property type="match status" value="1"/>
</dbReference>
<dbReference type="SUPFAM" id="SSF53335">
    <property type="entry name" value="S-adenosyl-L-methionine-dependent methyltransferases"/>
    <property type="match status" value="1"/>
</dbReference>
<accession>A0AA49K0B0</accession>
<evidence type="ECO:0000256" key="5">
    <source>
        <dbReference type="ARBA" id="ARBA00022691"/>
    </source>
</evidence>
<keyword evidence="2" id="KW-0963">Cytoplasm</keyword>
<sequence length="253" mass="26614">MFAAGAEGLHESGDALVTHLPESADAQSFVNAVRRADPALDATLEPLDNTDWSEKWKERITAHALGALTVCPPWLAEGRDPATTIVIEPAMAFGTGEHPTTRGVVRLMQGAIRAGDSVADLGSGSAVLAIAAAKLGAARVYAIEIDPDATGNAEENIARNGVGDRVAALEGDAAVFLPLVAPVRVILANIISSVLVDLLPLMAMTLADDGVIILSGILRDERERMLEALVAGGWRIDAEDAEDQWWSVRAVRA</sequence>
<evidence type="ECO:0000256" key="2">
    <source>
        <dbReference type="ARBA" id="ARBA00022490"/>
    </source>
</evidence>
<dbReference type="GO" id="GO:0032259">
    <property type="term" value="P:methylation"/>
    <property type="evidence" value="ECO:0007669"/>
    <property type="project" value="UniProtKB-KW"/>
</dbReference>
<evidence type="ECO:0000313" key="8">
    <source>
        <dbReference type="Proteomes" id="UP001229955"/>
    </source>
</evidence>
<dbReference type="AlphaFoldDB" id="A0AA49K0B0"/>